<sequence>MRRFARRHLALRGLPAAVAAIAVAATGTVAGGAAYVVTSQPKTGQSETGRATPGRTPAAAARPTTVVPASEQPSALKHVVPPDFLIISGQPVSKRQLAKVSKLAHVRDVITVDAGAIRLQGGQANMFAVDPARFRAWTPLDTATDDALWTALGRDQFVVSDDVQRQLGLRSGMQYAIQGRTQLMATMGGAGSLGLPGINVLVGRTAGRRIGLVPDIGLLVNAPGADLDTLQSGLRRAVGAQSQIINLHEKQYQPKASKKSGRPTSYLQLYQQAAGTCPGLSWTVLAAIGQIESDHGRNVGPSSAGALGPMQFMPATWRSYGVDGDGDGKADIMDPFDAVPAAAKYLCASGAGRGSLSKAIWAYNHSQAYVNAVLSLAHSYARRFS</sequence>
<evidence type="ECO:0000256" key="1">
    <source>
        <dbReference type="SAM" id="MobiDB-lite"/>
    </source>
</evidence>
<dbReference type="Pfam" id="PF13406">
    <property type="entry name" value="SLT_2"/>
    <property type="match status" value="1"/>
</dbReference>
<dbReference type="AlphaFoldDB" id="A0A9W6RLY3"/>
<dbReference type="InterPro" id="IPR031304">
    <property type="entry name" value="SLT_2"/>
</dbReference>
<dbReference type="InterPro" id="IPR043426">
    <property type="entry name" value="MltB-like"/>
</dbReference>
<evidence type="ECO:0000256" key="2">
    <source>
        <dbReference type="SAM" id="SignalP"/>
    </source>
</evidence>
<feature type="signal peptide" evidence="2">
    <location>
        <begin position="1"/>
        <end position="24"/>
    </location>
</feature>
<dbReference type="EMBL" id="BSTJ01000008">
    <property type="protein sequence ID" value="GLY78108.1"/>
    <property type="molecule type" value="Genomic_DNA"/>
</dbReference>
<dbReference type="GO" id="GO:0009253">
    <property type="term" value="P:peptidoglycan catabolic process"/>
    <property type="evidence" value="ECO:0007669"/>
    <property type="project" value="TreeGrafter"/>
</dbReference>
<dbReference type="SUPFAM" id="SSF53955">
    <property type="entry name" value="Lysozyme-like"/>
    <property type="match status" value="1"/>
</dbReference>
<dbReference type="GO" id="GO:0008933">
    <property type="term" value="F:peptidoglycan lytic transglycosylase activity"/>
    <property type="evidence" value="ECO:0007669"/>
    <property type="project" value="TreeGrafter"/>
</dbReference>
<dbReference type="InterPro" id="IPR023346">
    <property type="entry name" value="Lysozyme-like_dom_sf"/>
</dbReference>
<evidence type="ECO:0000313" key="4">
    <source>
        <dbReference type="EMBL" id="GLY78108.1"/>
    </source>
</evidence>
<gene>
    <name evidence="4" type="ORF">Airi01_063750</name>
</gene>
<name>A0A9W6RLY3_9ACTN</name>
<comment type="caution">
    <text evidence="4">The sequence shown here is derived from an EMBL/GenBank/DDBJ whole genome shotgun (WGS) entry which is preliminary data.</text>
</comment>
<dbReference type="CDD" id="cd13399">
    <property type="entry name" value="Slt35-like"/>
    <property type="match status" value="1"/>
</dbReference>
<dbReference type="Gene3D" id="1.10.530.10">
    <property type="match status" value="1"/>
</dbReference>
<keyword evidence="2" id="KW-0732">Signal</keyword>
<protein>
    <recommendedName>
        <fullName evidence="3">Transglycosylase SLT domain-containing protein</fullName>
    </recommendedName>
</protein>
<dbReference type="PANTHER" id="PTHR30163:SF8">
    <property type="entry name" value="LYTIC MUREIN TRANSGLYCOSYLASE"/>
    <property type="match status" value="1"/>
</dbReference>
<dbReference type="PANTHER" id="PTHR30163">
    <property type="entry name" value="MEMBRANE-BOUND LYTIC MUREIN TRANSGLYCOSYLASE B"/>
    <property type="match status" value="1"/>
</dbReference>
<evidence type="ECO:0000259" key="3">
    <source>
        <dbReference type="Pfam" id="PF13406"/>
    </source>
</evidence>
<dbReference type="Proteomes" id="UP001165135">
    <property type="component" value="Unassembled WGS sequence"/>
</dbReference>
<dbReference type="RefSeq" id="WP_285628588.1">
    <property type="nucleotide sequence ID" value="NZ_BSTJ01000008.1"/>
</dbReference>
<feature type="compositionally biased region" description="Low complexity" evidence="1">
    <location>
        <begin position="48"/>
        <end position="63"/>
    </location>
</feature>
<organism evidence="4 5">
    <name type="scientific">Actinoallomurus iriomotensis</name>
    <dbReference type="NCBI Taxonomy" id="478107"/>
    <lineage>
        <taxon>Bacteria</taxon>
        <taxon>Bacillati</taxon>
        <taxon>Actinomycetota</taxon>
        <taxon>Actinomycetes</taxon>
        <taxon>Streptosporangiales</taxon>
        <taxon>Thermomonosporaceae</taxon>
        <taxon>Actinoallomurus</taxon>
    </lineage>
</organism>
<reference evidence="4" key="1">
    <citation type="submission" date="2023-03" db="EMBL/GenBank/DDBJ databases">
        <title>Actinoallomurus iriomotensis NBRC 103681.</title>
        <authorList>
            <person name="Ichikawa N."/>
            <person name="Sato H."/>
            <person name="Tonouchi N."/>
        </authorList>
    </citation>
    <scope>NUCLEOTIDE SEQUENCE</scope>
    <source>
        <strain evidence="4">NBRC 103681</strain>
    </source>
</reference>
<feature type="chain" id="PRO_5040895313" description="Transglycosylase SLT domain-containing protein" evidence="2">
    <location>
        <begin position="25"/>
        <end position="385"/>
    </location>
</feature>
<proteinExistence type="predicted"/>
<accession>A0A9W6RLY3</accession>
<feature type="region of interest" description="Disordered" evidence="1">
    <location>
        <begin position="40"/>
        <end position="63"/>
    </location>
</feature>
<evidence type="ECO:0000313" key="5">
    <source>
        <dbReference type="Proteomes" id="UP001165135"/>
    </source>
</evidence>
<feature type="domain" description="Transglycosylase SLT" evidence="3">
    <location>
        <begin position="300"/>
        <end position="350"/>
    </location>
</feature>